<reference evidence="2" key="1">
    <citation type="submission" date="2024-04" db="EMBL/GenBank/DDBJ databases">
        <title>Phylogenomic analyses of a clade within the roseobacter group suggest taxonomic reassignments of species of the genera Aestuariivita, Citreicella, Loktanella, Nautella, Pelagibaca, Ruegeria, Thalassobius, Thiobacimonas and Tropicibacter, and the proposal o.</title>
        <authorList>
            <person name="Jeon C.O."/>
        </authorList>
    </citation>
    <scope>NUCLEOTIDE SEQUENCE [LARGE SCALE GENOMIC DNA]</scope>
    <source>
        <strain evidence="2">SS1-5</strain>
    </source>
</reference>
<name>A0AAN0MBX9_9RHOB</name>
<gene>
    <name evidence="1" type="ORF">AABB31_07535</name>
</gene>
<keyword evidence="2" id="KW-1185">Reference proteome</keyword>
<dbReference type="SUPFAM" id="SSF53335">
    <property type="entry name" value="S-adenosyl-L-methionine-dependent methyltransferases"/>
    <property type="match status" value="1"/>
</dbReference>
<keyword evidence="1" id="KW-0489">Methyltransferase</keyword>
<dbReference type="AlphaFoldDB" id="A0AAN0MBX9"/>
<dbReference type="GO" id="GO:0032259">
    <property type="term" value="P:methylation"/>
    <property type="evidence" value="ECO:0007669"/>
    <property type="project" value="UniProtKB-KW"/>
</dbReference>
<dbReference type="EMBL" id="CP151767">
    <property type="protein sequence ID" value="WZU68719.1"/>
    <property type="molecule type" value="Genomic_DNA"/>
</dbReference>
<dbReference type="CDD" id="cd02440">
    <property type="entry name" value="AdoMet_MTases"/>
    <property type="match status" value="1"/>
</dbReference>
<keyword evidence="1" id="KW-0808">Transferase</keyword>
<sequence length="214" mass="23856">MNRTAAFWDKIAPKYAKSPVTDQASYDYTLGRTRSYLQATDRVLELGCGTGSTALLLAPAVTHILATDISGAMIEIARDKAREANIANITFARTDDATPEPPYDVIMAFNLFHLLDDMQQTFAQTHAQLKPGGYFISKTPCLRQLNRNPKSWLILVMVKLVIPLMRLFGKAPAVRVFPIRQLEDAITRAGFEIIESSNHPKGPPPARYIVARKR</sequence>
<dbReference type="Pfam" id="PF13489">
    <property type="entry name" value="Methyltransf_23"/>
    <property type="match status" value="1"/>
</dbReference>
<evidence type="ECO:0000313" key="1">
    <source>
        <dbReference type="EMBL" id="WZU68719.1"/>
    </source>
</evidence>
<dbReference type="RefSeq" id="WP_342078010.1">
    <property type="nucleotide sequence ID" value="NZ_CP151767.2"/>
</dbReference>
<dbReference type="Proteomes" id="UP001470809">
    <property type="component" value="Chromosome"/>
</dbReference>
<evidence type="ECO:0000313" key="2">
    <source>
        <dbReference type="Proteomes" id="UP001470809"/>
    </source>
</evidence>
<reference evidence="1 2" key="2">
    <citation type="submission" date="2024-08" db="EMBL/GenBank/DDBJ databases">
        <title>Phylogenomic analyses of a clade within the roseobacter group suggest taxonomic reassignments of species of the genera Aestuariivita, Citreicella, Loktanella, Nautella, Pelagibaca, Ruegeria, Thalassobius, Thiobacimonas and Tropicibacter, and the proposal o.</title>
        <authorList>
            <person name="Jeon C.O."/>
        </authorList>
    </citation>
    <scope>NUCLEOTIDE SEQUENCE [LARGE SCALE GENOMIC DNA]</scope>
    <source>
        <strain evidence="1 2">SS1-5</strain>
    </source>
</reference>
<proteinExistence type="predicted"/>
<accession>A0AAN0MBX9</accession>
<protein>
    <submittedName>
        <fullName evidence="1">Class I SAM-dependent methyltransferase</fullName>
        <ecNumber evidence="1">2.1.1.-</ecNumber>
    </submittedName>
</protein>
<dbReference type="KEGG" id="yrh:AABB31_07535"/>
<dbReference type="InterPro" id="IPR029063">
    <property type="entry name" value="SAM-dependent_MTases_sf"/>
</dbReference>
<dbReference type="GO" id="GO:0008168">
    <property type="term" value="F:methyltransferase activity"/>
    <property type="evidence" value="ECO:0007669"/>
    <property type="project" value="UniProtKB-KW"/>
</dbReference>
<dbReference type="EC" id="2.1.1.-" evidence="1"/>
<dbReference type="Gene3D" id="3.40.50.150">
    <property type="entry name" value="Vaccinia Virus protein VP39"/>
    <property type="match status" value="1"/>
</dbReference>
<dbReference type="PANTHER" id="PTHR43861">
    <property type="entry name" value="TRANS-ACONITATE 2-METHYLTRANSFERASE-RELATED"/>
    <property type="match status" value="1"/>
</dbReference>
<organism evidence="1 2">
    <name type="scientific">Yoonia rhodophyticola</name>
    <dbReference type="NCBI Taxonomy" id="3137370"/>
    <lineage>
        <taxon>Bacteria</taxon>
        <taxon>Pseudomonadati</taxon>
        <taxon>Pseudomonadota</taxon>
        <taxon>Alphaproteobacteria</taxon>
        <taxon>Rhodobacterales</taxon>
        <taxon>Paracoccaceae</taxon>
        <taxon>Yoonia</taxon>
    </lineage>
</organism>